<evidence type="ECO:0000313" key="7">
    <source>
        <dbReference type="EMBL" id="GGS32748.1"/>
    </source>
</evidence>
<dbReference type="Pfam" id="PF00440">
    <property type="entry name" value="TetR_N"/>
    <property type="match status" value="1"/>
</dbReference>
<keyword evidence="2 4" id="KW-0238">DNA-binding</keyword>
<evidence type="ECO:0000256" key="1">
    <source>
        <dbReference type="ARBA" id="ARBA00023015"/>
    </source>
</evidence>
<evidence type="ECO:0000256" key="4">
    <source>
        <dbReference type="PROSITE-ProRule" id="PRU00335"/>
    </source>
</evidence>
<dbReference type="RefSeq" id="WP_190154544.1">
    <property type="nucleotide sequence ID" value="NZ_BMTL01000090.1"/>
</dbReference>
<feature type="region of interest" description="Disordered" evidence="5">
    <location>
        <begin position="1"/>
        <end position="27"/>
    </location>
</feature>
<reference evidence="7" key="1">
    <citation type="journal article" date="2014" name="Int. J. Syst. Evol. Microbiol.">
        <title>Complete genome sequence of Corynebacterium casei LMG S-19264T (=DSM 44701T), isolated from a smear-ripened cheese.</title>
        <authorList>
            <consortium name="US DOE Joint Genome Institute (JGI-PGF)"/>
            <person name="Walter F."/>
            <person name="Albersmeier A."/>
            <person name="Kalinowski J."/>
            <person name="Ruckert C."/>
        </authorList>
    </citation>
    <scope>NUCLEOTIDE SEQUENCE</scope>
    <source>
        <strain evidence="7">JCM 4386</strain>
    </source>
</reference>
<dbReference type="EMBL" id="BMTL01000090">
    <property type="protein sequence ID" value="GGS32748.1"/>
    <property type="molecule type" value="Genomic_DNA"/>
</dbReference>
<dbReference type="GO" id="GO:0000976">
    <property type="term" value="F:transcription cis-regulatory region binding"/>
    <property type="evidence" value="ECO:0007669"/>
    <property type="project" value="TreeGrafter"/>
</dbReference>
<evidence type="ECO:0000256" key="2">
    <source>
        <dbReference type="ARBA" id="ARBA00023125"/>
    </source>
</evidence>
<evidence type="ECO:0000259" key="6">
    <source>
        <dbReference type="PROSITE" id="PS50977"/>
    </source>
</evidence>
<protein>
    <recommendedName>
        <fullName evidence="6">HTH tetR-type domain-containing protein</fullName>
    </recommendedName>
</protein>
<keyword evidence="1" id="KW-0805">Transcription regulation</keyword>
<feature type="domain" description="HTH tetR-type" evidence="6">
    <location>
        <begin position="29"/>
        <end position="89"/>
    </location>
</feature>
<dbReference type="Gene3D" id="1.10.357.10">
    <property type="entry name" value="Tetracycline Repressor, domain 2"/>
    <property type="match status" value="1"/>
</dbReference>
<sequence length="216" mass="23178">MNATGRLKPSDTGELVARPTRRTQAERRAQTREALMAAAVEHINAVGAAAVTTQQIAASAGLTRGAVQHQFGTPEDLYLAVVTHGWEQVAAAHRSAPSIETPLEQRIIGWAHTLHAAYDCDAARAAIEMLVHHRNSATFMAGQLPALQEAEGVVDRIWADSFADTQLPAADLIRIRRTARSCVIGSLVRRISDPTDTADPAEDLVRLLTALLAPTA</sequence>
<keyword evidence="3" id="KW-0804">Transcription</keyword>
<dbReference type="InterPro" id="IPR050109">
    <property type="entry name" value="HTH-type_TetR-like_transc_reg"/>
</dbReference>
<dbReference type="InterPro" id="IPR009057">
    <property type="entry name" value="Homeodomain-like_sf"/>
</dbReference>
<dbReference type="Proteomes" id="UP000606194">
    <property type="component" value="Unassembled WGS sequence"/>
</dbReference>
<comment type="caution">
    <text evidence="7">The sequence shown here is derived from an EMBL/GenBank/DDBJ whole genome shotgun (WGS) entry which is preliminary data.</text>
</comment>
<dbReference type="SUPFAM" id="SSF46689">
    <property type="entry name" value="Homeodomain-like"/>
    <property type="match status" value="1"/>
</dbReference>
<dbReference type="PANTHER" id="PTHR30055">
    <property type="entry name" value="HTH-TYPE TRANSCRIPTIONAL REGULATOR RUTR"/>
    <property type="match status" value="1"/>
</dbReference>
<accession>A0A918GFJ1</accession>
<dbReference type="InterPro" id="IPR001647">
    <property type="entry name" value="HTH_TetR"/>
</dbReference>
<dbReference type="AlphaFoldDB" id="A0A918GFJ1"/>
<dbReference type="PANTHER" id="PTHR30055:SF234">
    <property type="entry name" value="HTH-TYPE TRANSCRIPTIONAL REGULATOR BETI"/>
    <property type="match status" value="1"/>
</dbReference>
<dbReference type="PROSITE" id="PS50977">
    <property type="entry name" value="HTH_TETR_2"/>
    <property type="match status" value="1"/>
</dbReference>
<name>A0A918GFJ1_9ACTN</name>
<organism evidence="7 8">
    <name type="scientific">Streptomyces humidus</name>
    <dbReference type="NCBI Taxonomy" id="52259"/>
    <lineage>
        <taxon>Bacteria</taxon>
        <taxon>Bacillati</taxon>
        <taxon>Actinomycetota</taxon>
        <taxon>Actinomycetes</taxon>
        <taxon>Kitasatosporales</taxon>
        <taxon>Streptomycetaceae</taxon>
        <taxon>Streptomyces</taxon>
    </lineage>
</organism>
<proteinExistence type="predicted"/>
<evidence type="ECO:0000256" key="3">
    <source>
        <dbReference type="ARBA" id="ARBA00023163"/>
    </source>
</evidence>
<evidence type="ECO:0000313" key="8">
    <source>
        <dbReference type="Proteomes" id="UP000606194"/>
    </source>
</evidence>
<keyword evidence="8" id="KW-1185">Reference proteome</keyword>
<reference evidence="7" key="2">
    <citation type="submission" date="2020-09" db="EMBL/GenBank/DDBJ databases">
        <authorList>
            <person name="Sun Q."/>
            <person name="Ohkuma M."/>
        </authorList>
    </citation>
    <scope>NUCLEOTIDE SEQUENCE</scope>
    <source>
        <strain evidence="7">JCM 4386</strain>
    </source>
</reference>
<gene>
    <name evidence="7" type="ORF">GCM10010269_83550</name>
</gene>
<evidence type="ECO:0000256" key="5">
    <source>
        <dbReference type="SAM" id="MobiDB-lite"/>
    </source>
</evidence>
<feature type="DNA-binding region" description="H-T-H motif" evidence="4">
    <location>
        <begin position="52"/>
        <end position="71"/>
    </location>
</feature>
<dbReference type="GO" id="GO:0003700">
    <property type="term" value="F:DNA-binding transcription factor activity"/>
    <property type="evidence" value="ECO:0007669"/>
    <property type="project" value="TreeGrafter"/>
</dbReference>